<evidence type="ECO:0000313" key="7">
    <source>
        <dbReference type="Proteomes" id="UP000075787"/>
    </source>
</evidence>
<dbReference type="GO" id="GO:0003677">
    <property type="term" value="F:DNA binding"/>
    <property type="evidence" value="ECO:0007669"/>
    <property type="project" value="UniProtKB-UniRule"/>
</dbReference>
<name>A0A162K884_9PROT</name>
<proteinExistence type="predicted"/>
<sequence>MAKARYHHGDLPRMLVEAAIVHLKDHDASTLGLRPLAKAVGVSEAAPYHHFADRRAFEHAVMIEGYALLRARCLAVAPQSLRDLLDAYVGFAVEHPNLFRLIHRSGEARDPANAALAAASEAAFAPLLAEVRRRAQMAGVCEADRIGFLALMVWTQVHGLAEVVISDFLRLGADGASFRERAYAYIEAGLRTALTAD</sequence>
<comment type="caution">
    <text evidence="6">The sequence shown here is derived from an EMBL/GenBank/DDBJ whole genome shotgun (WGS) entry which is preliminary data.</text>
</comment>
<evidence type="ECO:0000256" key="4">
    <source>
        <dbReference type="PROSITE-ProRule" id="PRU00335"/>
    </source>
</evidence>
<evidence type="ECO:0000256" key="3">
    <source>
        <dbReference type="ARBA" id="ARBA00023163"/>
    </source>
</evidence>
<dbReference type="SUPFAM" id="SSF48498">
    <property type="entry name" value="Tetracyclin repressor-like, C-terminal domain"/>
    <property type="match status" value="1"/>
</dbReference>
<organism evidence="6 7">
    <name type="scientific">Tistrella mobilis</name>
    <dbReference type="NCBI Taxonomy" id="171437"/>
    <lineage>
        <taxon>Bacteria</taxon>
        <taxon>Pseudomonadati</taxon>
        <taxon>Pseudomonadota</taxon>
        <taxon>Alphaproteobacteria</taxon>
        <taxon>Geminicoccales</taxon>
        <taxon>Geminicoccaceae</taxon>
        <taxon>Tistrella</taxon>
    </lineage>
</organism>
<feature type="DNA-binding region" description="H-T-H motif" evidence="4">
    <location>
        <begin position="32"/>
        <end position="51"/>
    </location>
</feature>
<dbReference type="OrthoDB" id="7056813at2"/>
<reference evidence="6 7" key="1">
    <citation type="submission" date="2015-12" db="EMBL/GenBank/DDBJ databases">
        <title>Genome sequence of Tistrella mobilis MCCC 1A02139.</title>
        <authorList>
            <person name="Lu L."/>
            <person name="Lai Q."/>
            <person name="Shao Z."/>
            <person name="Qian P."/>
        </authorList>
    </citation>
    <scope>NUCLEOTIDE SEQUENCE [LARGE SCALE GENOMIC DNA]</scope>
    <source>
        <strain evidence="6 7">MCCC 1A02139</strain>
    </source>
</reference>
<dbReference type="InterPro" id="IPR036271">
    <property type="entry name" value="Tet_transcr_reg_TetR-rel_C_sf"/>
</dbReference>
<dbReference type="Gene3D" id="1.10.357.10">
    <property type="entry name" value="Tetracycline Repressor, domain 2"/>
    <property type="match status" value="1"/>
</dbReference>
<evidence type="ECO:0000256" key="2">
    <source>
        <dbReference type="ARBA" id="ARBA00023125"/>
    </source>
</evidence>
<evidence type="ECO:0000256" key="1">
    <source>
        <dbReference type="ARBA" id="ARBA00023015"/>
    </source>
</evidence>
<dbReference type="AlphaFoldDB" id="A0A162K884"/>
<feature type="domain" description="HTH tetR-type" evidence="5">
    <location>
        <begin position="9"/>
        <end position="69"/>
    </location>
</feature>
<keyword evidence="1" id="KW-0805">Transcription regulation</keyword>
<gene>
    <name evidence="6" type="ORF">AUP44_12010</name>
</gene>
<dbReference type="Proteomes" id="UP000075787">
    <property type="component" value="Unassembled WGS sequence"/>
</dbReference>
<dbReference type="EMBL" id="LPZR01000194">
    <property type="protein sequence ID" value="KYO50677.1"/>
    <property type="molecule type" value="Genomic_DNA"/>
</dbReference>
<accession>A0A162K884</accession>
<dbReference type="InterPro" id="IPR001647">
    <property type="entry name" value="HTH_TetR"/>
</dbReference>
<evidence type="ECO:0000259" key="5">
    <source>
        <dbReference type="PROSITE" id="PS50977"/>
    </source>
</evidence>
<dbReference type="InterPro" id="IPR025996">
    <property type="entry name" value="MT1864/Rv1816-like_C"/>
</dbReference>
<dbReference type="InterPro" id="IPR009057">
    <property type="entry name" value="Homeodomain-like_sf"/>
</dbReference>
<dbReference type="SUPFAM" id="SSF46689">
    <property type="entry name" value="Homeodomain-like"/>
    <property type="match status" value="1"/>
</dbReference>
<keyword evidence="2 4" id="KW-0238">DNA-binding</keyword>
<dbReference type="PROSITE" id="PS50977">
    <property type="entry name" value="HTH_TETR_2"/>
    <property type="match status" value="1"/>
</dbReference>
<protein>
    <recommendedName>
        <fullName evidence="5">HTH tetR-type domain-containing protein</fullName>
    </recommendedName>
</protein>
<dbReference type="RefSeq" id="WP_062767695.1">
    <property type="nucleotide sequence ID" value="NZ_CP121045.1"/>
</dbReference>
<dbReference type="Pfam" id="PF13305">
    <property type="entry name" value="TetR_C_33"/>
    <property type="match status" value="1"/>
</dbReference>
<keyword evidence="3" id="KW-0804">Transcription</keyword>
<evidence type="ECO:0000313" key="6">
    <source>
        <dbReference type="EMBL" id="KYO50677.1"/>
    </source>
</evidence>
<dbReference type="GeneID" id="97241887"/>